<gene>
    <name evidence="1" type="ORF">CPELLU_LOCUS12068</name>
</gene>
<comment type="caution">
    <text evidence="1">The sequence shown here is derived from an EMBL/GenBank/DDBJ whole genome shotgun (WGS) entry which is preliminary data.</text>
</comment>
<evidence type="ECO:0000313" key="2">
    <source>
        <dbReference type="Proteomes" id="UP000789759"/>
    </source>
</evidence>
<dbReference type="Proteomes" id="UP000789759">
    <property type="component" value="Unassembled WGS sequence"/>
</dbReference>
<dbReference type="EMBL" id="CAJVQA010011297">
    <property type="protein sequence ID" value="CAG8705853.1"/>
    <property type="molecule type" value="Genomic_DNA"/>
</dbReference>
<sequence>MYIQRKQEIKKNIKIECQIAPPNIVILEPEENLYCNKNVYNIAKMYYNDVGLDSNSSLDLASDKAIF</sequence>
<protein>
    <submittedName>
        <fullName evidence="1">10857_t:CDS:1</fullName>
    </submittedName>
</protein>
<keyword evidence="2" id="KW-1185">Reference proteome</keyword>
<dbReference type="AlphaFoldDB" id="A0A9N9HU91"/>
<evidence type="ECO:0000313" key="1">
    <source>
        <dbReference type="EMBL" id="CAG8705853.1"/>
    </source>
</evidence>
<proteinExistence type="predicted"/>
<organism evidence="1 2">
    <name type="scientific">Cetraspora pellucida</name>
    <dbReference type="NCBI Taxonomy" id="1433469"/>
    <lineage>
        <taxon>Eukaryota</taxon>
        <taxon>Fungi</taxon>
        <taxon>Fungi incertae sedis</taxon>
        <taxon>Mucoromycota</taxon>
        <taxon>Glomeromycotina</taxon>
        <taxon>Glomeromycetes</taxon>
        <taxon>Diversisporales</taxon>
        <taxon>Gigasporaceae</taxon>
        <taxon>Cetraspora</taxon>
    </lineage>
</organism>
<reference evidence="1" key="1">
    <citation type="submission" date="2021-06" db="EMBL/GenBank/DDBJ databases">
        <authorList>
            <person name="Kallberg Y."/>
            <person name="Tangrot J."/>
            <person name="Rosling A."/>
        </authorList>
    </citation>
    <scope>NUCLEOTIDE SEQUENCE</scope>
    <source>
        <strain evidence="1">FL966</strain>
    </source>
</reference>
<name>A0A9N9HU91_9GLOM</name>
<accession>A0A9N9HU91</accession>